<dbReference type="Gene3D" id="1.10.1040.10">
    <property type="entry name" value="N-(1-d-carboxylethyl)-l-norvaline Dehydrogenase, domain 2"/>
    <property type="match status" value="1"/>
</dbReference>
<dbReference type="AlphaFoldDB" id="A0A6J7VFF1"/>
<dbReference type="InterPro" id="IPR013118">
    <property type="entry name" value="Mannitol_DH_C"/>
</dbReference>
<gene>
    <name evidence="5" type="ORF">UFOPK4401_01101</name>
</gene>
<dbReference type="PANTHER" id="PTHR43362">
    <property type="entry name" value="MANNITOL DEHYDROGENASE DSF1-RELATED"/>
    <property type="match status" value="1"/>
</dbReference>
<keyword evidence="1" id="KW-0560">Oxidoreductase</keyword>
<keyword evidence="2" id="KW-0520">NAD</keyword>
<dbReference type="InterPro" id="IPR036291">
    <property type="entry name" value="NAD(P)-bd_dom_sf"/>
</dbReference>
<dbReference type="InterPro" id="IPR013328">
    <property type="entry name" value="6PGD_dom2"/>
</dbReference>
<protein>
    <submittedName>
        <fullName evidence="5">Unannotated protein</fullName>
    </submittedName>
</protein>
<dbReference type="SUPFAM" id="SSF48179">
    <property type="entry name" value="6-phosphogluconate dehydrogenase C-terminal domain-like"/>
    <property type="match status" value="1"/>
</dbReference>
<dbReference type="Pfam" id="PF01232">
    <property type="entry name" value="Mannitol_dh"/>
    <property type="match status" value="1"/>
</dbReference>
<dbReference type="InterPro" id="IPR050988">
    <property type="entry name" value="Mannitol_DH/Oxidoreductase"/>
</dbReference>
<dbReference type="InterPro" id="IPR023027">
    <property type="entry name" value="Mannitol_DH_CS"/>
</dbReference>
<reference evidence="5" key="1">
    <citation type="submission" date="2020-05" db="EMBL/GenBank/DDBJ databases">
        <authorList>
            <person name="Chiriac C."/>
            <person name="Salcher M."/>
            <person name="Ghai R."/>
            <person name="Kavagutti S V."/>
        </authorList>
    </citation>
    <scope>NUCLEOTIDE SEQUENCE</scope>
</reference>
<dbReference type="SUPFAM" id="SSF51735">
    <property type="entry name" value="NAD(P)-binding Rossmann-fold domains"/>
    <property type="match status" value="1"/>
</dbReference>
<dbReference type="InterPro" id="IPR013131">
    <property type="entry name" value="Mannitol_DH_N"/>
</dbReference>
<feature type="domain" description="Mannitol dehydrogenase C-terminal" evidence="4">
    <location>
        <begin position="257"/>
        <end position="405"/>
    </location>
</feature>
<accession>A0A6J7VFF1</accession>
<sequence>MPTLSRSTLPSITTVEGPSYDLDKVNIGVLHMGLGAFHRAHQAVFFDNVLRKGNSNFGVCAVSQRSPLVADTLAEQDCLYTVNASDHAVERPRIIGSIRESAYFPRDEQRLIDLASNPELRLVTITVSEKAYLQSLPERLSLLLHSRFLTGGAPLAIISCDNLPSNGEYTHSVIQHAIANESSEFKKWVEAHVRFPNSMVDRIVPAITSTRIDQFESKYGYRDLSLITAEPFSEWVIEHDEVEDELIGSGIRFVNSVAPYELAKIRLFNGVHSTLAYLGQLLSIEYVADVISDSRISEFVQRMQEDEIAQSFITPNDLNLMEYATQIRQRISNPTLLHRTKQIAMDGSQKLPQRLFSTANDLYEKSLPSSRVCLAIAIWLHYLGEAEELDDPMALELQTFSKSRDSNAAVRGCLTLSFASQVNPLLYAPISRWLDLLRTQSLWKVLSTLESENE</sequence>
<dbReference type="InterPro" id="IPR000669">
    <property type="entry name" value="Mannitol_DH"/>
</dbReference>
<evidence type="ECO:0000256" key="1">
    <source>
        <dbReference type="ARBA" id="ARBA00023002"/>
    </source>
</evidence>
<evidence type="ECO:0000313" key="5">
    <source>
        <dbReference type="EMBL" id="CAB5076993.1"/>
    </source>
</evidence>
<dbReference type="GO" id="GO:0016616">
    <property type="term" value="F:oxidoreductase activity, acting on the CH-OH group of donors, NAD or NADP as acceptor"/>
    <property type="evidence" value="ECO:0007669"/>
    <property type="project" value="TreeGrafter"/>
</dbReference>
<evidence type="ECO:0000259" key="4">
    <source>
        <dbReference type="Pfam" id="PF08125"/>
    </source>
</evidence>
<dbReference type="InterPro" id="IPR008927">
    <property type="entry name" value="6-PGluconate_DH-like_C_sf"/>
</dbReference>
<dbReference type="PRINTS" id="PR00084">
    <property type="entry name" value="MTLDHDRGNASE"/>
</dbReference>
<name>A0A6J7VFF1_9ZZZZ</name>
<evidence type="ECO:0000259" key="3">
    <source>
        <dbReference type="Pfam" id="PF01232"/>
    </source>
</evidence>
<dbReference type="GO" id="GO:0019594">
    <property type="term" value="P:mannitol metabolic process"/>
    <property type="evidence" value="ECO:0007669"/>
    <property type="project" value="InterPro"/>
</dbReference>
<proteinExistence type="predicted"/>
<dbReference type="EMBL" id="CAFBRB010000136">
    <property type="protein sequence ID" value="CAB5076993.1"/>
    <property type="molecule type" value="Genomic_DNA"/>
</dbReference>
<organism evidence="5">
    <name type="scientific">freshwater metagenome</name>
    <dbReference type="NCBI Taxonomy" id="449393"/>
    <lineage>
        <taxon>unclassified sequences</taxon>
        <taxon>metagenomes</taxon>
        <taxon>ecological metagenomes</taxon>
    </lineage>
</organism>
<dbReference type="PROSITE" id="PS00974">
    <property type="entry name" value="MANNITOL_DHGENASE"/>
    <property type="match status" value="1"/>
</dbReference>
<dbReference type="Gene3D" id="3.40.50.720">
    <property type="entry name" value="NAD(P)-binding Rossmann-like Domain"/>
    <property type="match status" value="1"/>
</dbReference>
<dbReference type="Pfam" id="PF08125">
    <property type="entry name" value="Mannitol_dh_C"/>
    <property type="match status" value="1"/>
</dbReference>
<dbReference type="PANTHER" id="PTHR43362:SF1">
    <property type="entry name" value="MANNITOL DEHYDROGENASE 2-RELATED"/>
    <property type="match status" value="1"/>
</dbReference>
<feature type="domain" description="Mannitol dehydrogenase N-terminal" evidence="3">
    <location>
        <begin position="28"/>
        <end position="243"/>
    </location>
</feature>
<evidence type="ECO:0000256" key="2">
    <source>
        <dbReference type="ARBA" id="ARBA00023027"/>
    </source>
</evidence>